<dbReference type="GO" id="GO:0003730">
    <property type="term" value="F:mRNA 3'-UTR binding"/>
    <property type="evidence" value="ECO:0007669"/>
    <property type="project" value="EnsemblMetazoa"/>
</dbReference>
<keyword evidence="3" id="KW-0963">Cytoplasm</keyword>
<dbReference type="GO" id="GO:0043409">
    <property type="term" value="P:negative regulation of MAPK cascade"/>
    <property type="evidence" value="ECO:0007669"/>
    <property type="project" value="EnsemblMetazoa"/>
</dbReference>
<keyword evidence="5" id="KW-0221">Differentiation</keyword>
<feature type="repeat" description="Pumilio" evidence="7">
    <location>
        <begin position="379"/>
        <end position="414"/>
    </location>
</feature>
<proteinExistence type="predicted"/>
<keyword evidence="2" id="KW-0217">Developmental protein</keyword>
<dbReference type="Pfam" id="PF00806">
    <property type="entry name" value="PUF"/>
    <property type="match status" value="8"/>
</dbReference>
<reference evidence="9 10" key="1">
    <citation type="submission" date="2019-12" db="EMBL/GenBank/DDBJ databases">
        <title>Chromosome-level assembly of the Caenorhabditis remanei genome.</title>
        <authorList>
            <person name="Teterina A.A."/>
            <person name="Willis J.H."/>
            <person name="Phillips P.C."/>
        </authorList>
    </citation>
    <scope>NUCLEOTIDE SEQUENCE [LARGE SCALE GENOMIC DNA]</scope>
    <source>
        <strain evidence="9 10">PX506</strain>
        <tissue evidence="9">Whole organism</tissue>
    </source>
</reference>
<comment type="caution">
    <text evidence="9">The sequence shown here is derived from an EMBL/GenBank/DDBJ whole genome shotgun (WGS) entry which is preliminary data.</text>
</comment>
<evidence type="ECO:0000256" key="5">
    <source>
        <dbReference type="ARBA" id="ARBA00022782"/>
    </source>
</evidence>
<accession>A0A6A5HF48</accession>
<evidence type="ECO:0000259" key="8">
    <source>
        <dbReference type="PROSITE" id="PS50303"/>
    </source>
</evidence>
<organism evidence="9 10">
    <name type="scientific">Caenorhabditis remanei</name>
    <name type="common">Caenorhabditis vulgaris</name>
    <dbReference type="NCBI Taxonomy" id="31234"/>
    <lineage>
        <taxon>Eukaryota</taxon>
        <taxon>Metazoa</taxon>
        <taxon>Ecdysozoa</taxon>
        <taxon>Nematoda</taxon>
        <taxon>Chromadorea</taxon>
        <taxon>Rhabditida</taxon>
        <taxon>Rhabditina</taxon>
        <taxon>Rhabditomorpha</taxon>
        <taxon>Rhabditoidea</taxon>
        <taxon>Rhabditidae</taxon>
        <taxon>Peloderinae</taxon>
        <taxon>Caenorhabditis</taxon>
    </lineage>
</organism>
<comment type="subcellular location">
    <subcellularLocation>
        <location evidence="1">Cytoplasm</location>
    </subcellularLocation>
</comment>
<dbReference type="PROSITE" id="PS50302">
    <property type="entry name" value="PUM"/>
    <property type="match status" value="8"/>
</dbReference>
<dbReference type="PROSITE" id="PS50303">
    <property type="entry name" value="PUM_HD"/>
    <property type="match status" value="1"/>
</dbReference>
<dbReference type="EMBL" id="WUAV01000002">
    <property type="protein sequence ID" value="KAF1766510.1"/>
    <property type="molecule type" value="Genomic_DNA"/>
</dbReference>
<dbReference type="GO" id="GO:0007140">
    <property type="term" value="P:male meiotic nuclear division"/>
    <property type="evidence" value="ECO:0007669"/>
    <property type="project" value="EnsemblMetazoa"/>
</dbReference>
<dbReference type="InterPro" id="IPR001313">
    <property type="entry name" value="Pumilio_RNA-bd_rpt"/>
</dbReference>
<feature type="domain" description="PUM-HD" evidence="8">
    <location>
        <begin position="176"/>
        <end position="519"/>
    </location>
</feature>
<protein>
    <recommendedName>
        <fullName evidence="8">PUM-HD domain-containing protein</fullName>
    </recommendedName>
</protein>
<feature type="repeat" description="Pumilio" evidence="7">
    <location>
        <begin position="415"/>
        <end position="450"/>
    </location>
</feature>
<dbReference type="GO" id="GO:0007283">
    <property type="term" value="P:spermatogenesis"/>
    <property type="evidence" value="ECO:0007669"/>
    <property type="project" value="EnsemblMetazoa"/>
</dbReference>
<gene>
    <name evidence="9" type="ORF">GCK72_006467</name>
</gene>
<feature type="repeat" description="Pumilio" evidence="7">
    <location>
        <begin position="304"/>
        <end position="339"/>
    </location>
</feature>
<keyword evidence="6" id="KW-0694">RNA-binding</keyword>
<dbReference type="GO" id="GO:0034399">
    <property type="term" value="C:nuclear periphery"/>
    <property type="evidence" value="ECO:0007669"/>
    <property type="project" value="EnsemblMetazoa"/>
</dbReference>
<dbReference type="AlphaFoldDB" id="A0A6A5HF48"/>
<feature type="repeat" description="Pumilio" evidence="7">
    <location>
        <begin position="458"/>
        <end position="494"/>
    </location>
</feature>
<feature type="repeat" description="Pumilio" evidence="7">
    <location>
        <begin position="196"/>
        <end position="231"/>
    </location>
</feature>
<evidence type="ECO:0000256" key="1">
    <source>
        <dbReference type="ARBA" id="ARBA00004496"/>
    </source>
</evidence>
<evidence type="ECO:0000313" key="9">
    <source>
        <dbReference type="EMBL" id="KAF1766510.1"/>
    </source>
</evidence>
<dbReference type="InterPro" id="IPR033133">
    <property type="entry name" value="PUM-HD"/>
</dbReference>
<dbReference type="Gene3D" id="1.25.10.10">
    <property type="entry name" value="Leucine-rich Repeat Variant"/>
    <property type="match status" value="1"/>
</dbReference>
<feature type="repeat" description="Pumilio" evidence="7">
    <location>
        <begin position="340"/>
        <end position="378"/>
    </location>
</feature>
<keyword evidence="4" id="KW-0677">Repeat</keyword>
<feature type="repeat" description="Pumilio" evidence="7">
    <location>
        <begin position="232"/>
        <end position="267"/>
    </location>
</feature>
<evidence type="ECO:0000313" key="10">
    <source>
        <dbReference type="Proteomes" id="UP000483820"/>
    </source>
</evidence>
<dbReference type="InterPro" id="IPR033712">
    <property type="entry name" value="Pumilio_RNA-bd"/>
</dbReference>
<feature type="repeat" description="Pumilio" evidence="7">
    <location>
        <begin position="268"/>
        <end position="303"/>
    </location>
</feature>
<dbReference type="InterPro" id="IPR011989">
    <property type="entry name" value="ARM-like"/>
</dbReference>
<dbReference type="RefSeq" id="XP_003113465.2">
    <property type="nucleotide sequence ID" value="XM_003113417.2"/>
</dbReference>
<evidence type="ECO:0000256" key="7">
    <source>
        <dbReference type="PROSITE-ProRule" id="PRU00317"/>
    </source>
</evidence>
<dbReference type="SMART" id="SM00025">
    <property type="entry name" value="Pumilio"/>
    <property type="match status" value="8"/>
</dbReference>
<dbReference type="FunFam" id="1.25.10.10:FF:000004">
    <property type="entry name" value="Pumilio homolog 1 isoform 2"/>
    <property type="match status" value="1"/>
</dbReference>
<sequence length="536" mass="60898">MSRPISIANTQKSEPVASPTESLVKSIGAQQIVDSVCGSSPLKSYGRHISNNVRNELLPNTPEFQFSTYMHQGGKVLGQNTLYMFGTPPSCACAQENIPINNLSLHLNNMSLHLNSMNNNYLNPNWNAPSMFSLTSPLPSHSCTDIPIHQAPTLRVPVQCSSATDIFSPPSRESTSPDDLLSRYRSNPMKGLKLSDIRGQVIKFAKDQVGSRFIQQKLEFCDSKEKDAIFDEVVAHAPELVDDIFGNYVVQKFFEYGEEKHWARLVDAVVDRIPEYAFQMYACRVLQKALEKVSEPLQIKILARVRHVIHRCMKDQNGNHVIQKAIEKVSPPYVQFIVSTLLENPDTIYDMSVDPYGCRVVQRCLEHCIPQQTRPVIERIHERFDDIANNQYGNYVVQHVILHGSDADRMLIVNRVADNLFEFSTHKYSSNVIEKCLERGAINHKAMLVRAACSQPEGCMPIVVQMMKDQYANYVVQKMFDQVTSDQRRELILTVRSHIPVLRQFPHGKHILAKLDKYFQKQLVMNYGYSDMSGSH</sequence>
<evidence type="ECO:0000256" key="4">
    <source>
        <dbReference type="ARBA" id="ARBA00022737"/>
    </source>
</evidence>
<evidence type="ECO:0000256" key="3">
    <source>
        <dbReference type="ARBA" id="ARBA00022490"/>
    </source>
</evidence>
<dbReference type="PANTHER" id="PTHR12537:SF60">
    <property type="entry name" value="PUM-HD DOMAIN-CONTAINING PROTEIN"/>
    <property type="match status" value="1"/>
</dbReference>
<dbReference type="CTD" id="9815187"/>
<dbReference type="Proteomes" id="UP000483820">
    <property type="component" value="Chromosome II"/>
</dbReference>
<dbReference type="PANTHER" id="PTHR12537">
    <property type="entry name" value="RNA BINDING PROTEIN PUMILIO-RELATED"/>
    <property type="match status" value="1"/>
</dbReference>
<dbReference type="GeneID" id="9815187"/>
<dbReference type="SUPFAM" id="SSF48371">
    <property type="entry name" value="ARM repeat"/>
    <property type="match status" value="1"/>
</dbReference>
<dbReference type="InterPro" id="IPR016024">
    <property type="entry name" value="ARM-type_fold"/>
</dbReference>
<dbReference type="CDD" id="cd07920">
    <property type="entry name" value="Pumilio"/>
    <property type="match status" value="1"/>
</dbReference>
<name>A0A6A5HF48_CAERE</name>
<evidence type="ECO:0000256" key="6">
    <source>
        <dbReference type="ARBA" id="ARBA00022884"/>
    </source>
</evidence>
<dbReference type="GO" id="GO:0010608">
    <property type="term" value="P:post-transcriptional regulation of gene expression"/>
    <property type="evidence" value="ECO:0007669"/>
    <property type="project" value="TreeGrafter"/>
</dbReference>
<evidence type="ECO:0000256" key="2">
    <source>
        <dbReference type="ARBA" id="ARBA00022473"/>
    </source>
</evidence>
<dbReference type="KEGG" id="crq:GCK72_006467"/>
<dbReference type="GO" id="GO:0030154">
    <property type="term" value="P:cell differentiation"/>
    <property type="evidence" value="ECO:0007669"/>
    <property type="project" value="UniProtKB-KW"/>
</dbReference>
<dbReference type="GO" id="GO:0043186">
    <property type="term" value="C:P granule"/>
    <property type="evidence" value="ECO:0007669"/>
    <property type="project" value="EnsemblMetazoa"/>
</dbReference>